<dbReference type="SUPFAM" id="SSF54690">
    <property type="entry name" value="Molybdopterin synthase subunit MoaE"/>
    <property type="match status" value="1"/>
</dbReference>
<feature type="binding site" evidence="4">
    <location>
        <begin position="105"/>
        <end position="106"/>
    </location>
    <ligand>
        <name>substrate</name>
    </ligand>
</feature>
<dbReference type="InterPro" id="IPR036563">
    <property type="entry name" value="MoaE_sf"/>
</dbReference>
<dbReference type="GO" id="GO:0030366">
    <property type="term" value="F:molybdopterin synthase activity"/>
    <property type="evidence" value="ECO:0007669"/>
    <property type="project" value="UniProtKB-UniRule"/>
</dbReference>
<protein>
    <recommendedName>
        <fullName evidence="4">Molybdopterin synthase catalytic subunit</fullName>
        <ecNumber evidence="4">2.8.1.12</ecNumber>
    </recommendedName>
    <alternativeName>
        <fullName evidence="4">Molybdenum cofactor synthesis protein 2 large subunit</fullName>
    </alternativeName>
    <alternativeName>
        <fullName evidence="4">Molybdenum cofactor synthesis protein 2B</fullName>
        <shortName evidence="4">MOCS2B</shortName>
    </alternativeName>
</protein>
<keyword evidence="3 4" id="KW-0501">Molybdenum cofactor biosynthesis</keyword>
<feature type="binding site" evidence="4">
    <location>
        <begin position="128"/>
        <end position="130"/>
    </location>
    <ligand>
        <name>substrate</name>
    </ligand>
</feature>
<evidence type="ECO:0000313" key="5">
    <source>
        <dbReference type="EMBL" id="KAK9811998.1"/>
    </source>
</evidence>
<comment type="function">
    <text evidence="4">Catalytic subunit of the molybdopterin synthase complex, a complex that catalyzes the conversion of precursor Z into molybdopterin. Acts by mediating the incorporation of 2 sulfur atoms from thiocarboxylated MOCS2A into precursor Z to generate a dithiolene group.</text>
</comment>
<dbReference type="GO" id="GO:0006777">
    <property type="term" value="P:Mo-molybdopterin cofactor biosynthetic process"/>
    <property type="evidence" value="ECO:0007669"/>
    <property type="project" value="UniProtKB-UniRule"/>
</dbReference>
<evidence type="ECO:0000256" key="2">
    <source>
        <dbReference type="ARBA" id="ARBA00022679"/>
    </source>
</evidence>
<evidence type="ECO:0000256" key="1">
    <source>
        <dbReference type="ARBA" id="ARBA00022490"/>
    </source>
</evidence>
<evidence type="ECO:0000256" key="3">
    <source>
        <dbReference type="ARBA" id="ARBA00023150"/>
    </source>
</evidence>
<keyword evidence="2 4" id="KW-0808">Transferase</keyword>
<dbReference type="FunFam" id="3.90.1170.40:FF:000002">
    <property type="entry name" value="Molybdopterin synthase catalytic subunit"/>
    <property type="match status" value="1"/>
</dbReference>
<dbReference type="GO" id="GO:1990140">
    <property type="term" value="C:molybdopterin synthase complex"/>
    <property type="evidence" value="ECO:0007669"/>
    <property type="project" value="UniProtKB-UniRule"/>
</dbReference>
<comment type="similarity">
    <text evidence="4">Belongs to the MoaE family. MOCS2B subfamily.</text>
</comment>
<accession>A0AAW1PPS8</accession>
<reference evidence="5 6" key="1">
    <citation type="journal article" date="2024" name="Nat. Commun.">
        <title>Phylogenomics reveals the evolutionary origins of lichenization in chlorophyte algae.</title>
        <authorList>
            <person name="Puginier C."/>
            <person name="Libourel C."/>
            <person name="Otte J."/>
            <person name="Skaloud P."/>
            <person name="Haon M."/>
            <person name="Grisel S."/>
            <person name="Petersen M."/>
            <person name="Berrin J.G."/>
            <person name="Delaux P.M."/>
            <person name="Dal Grande F."/>
            <person name="Keller J."/>
        </authorList>
    </citation>
    <scope>NUCLEOTIDE SEQUENCE [LARGE SCALE GENOMIC DNA]</scope>
    <source>
        <strain evidence="5 6">SAG 2036</strain>
    </source>
</reference>
<dbReference type="Pfam" id="PF02391">
    <property type="entry name" value="MoaE"/>
    <property type="match status" value="1"/>
</dbReference>
<dbReference type="HAMAP" id="MF_03052">
    <property type="entry name" value="MOC2B"/>
    <property type="match status" value="1"/>
</dbReference>
<dbReference type="InterPro" id="IPR028888">
    <property type="entry name" value="MOCS2B_euk"/>
</dbReference>
<dbReference type="EMBL" id="JALJOQ010000010">
    <property type="protein sequence ID" value="KAK9811998.1"/>
    <property type="molecule type" value="Genomic_DNA"/>
</dbReference>
<keyword evidence="6" id="KW-1185">Reference proteome</keyword>
<dbReference type="EC" id="2.8.1.12" evidence="4"/>
<gene>
    <name evidence="5" type="ORF">WJX73_007260</name>
</gene>
<comment type="subcellular location">
    <subcellularLocation>
        <location evidence="4">Cytoplasm</location>
    </subcellularLocation>
</comment>
<dbReference type="AlphaFoldDB" id="A0AAW1PPS8"/>
<proteinExistence type="inferred from homology"/>
<comment type="catalytic activity">
    <reaction evidence="4">
        <text>2 [molybdopterin-synthase sulfur-carrier protein]-C-terminal-Gly-aminoethanethioate + cyclic pyranopterin phosphate + H2O = molybdopterin + 2 [molybdopterin-synthase sulfur-carrier protein]-C-terminal Gly-Gly + 2 H(+)</text>
        <dbReference type="Rhea" id="RHEA:26333"/>
        <dbReference type="Rhea" id="RHEA-COMP:12202"/>
        <dbReference type="Rhea" id="RHEA-COMP:19907"/>
        <dbReference type="ChEBI" id="CHEBI:15377"/>
        <dbReference type="ChEBI" id="CHEBI:15378"/>
        <dbReference type="ChEBI" id="CHEBI:58698"/>
        <dbReference type="ChEBI" id="CHEBI:59648"/>
        <dbReference type="ChEBI" id="CHEBI:90778"/>
        <dbReference type="ChEBI" id="CHEBI:232372"/>
        <dbReference type="EC" id="2.8.1.12"/>
    </reaction>
</comment>
<feature type="binding site" evidence="4">
    <location>
        <position position="121"/>
    </location>
    <ligand>
        <name>substrate</name>
    </ligand>
</feature>
<comment type="caution">
    <text evidence="5">The sequence shown here is derived from an EMBL/GenBank/DDBJ whole genome shotgun (WGS) entry which is preliminary data.</text>
</comment>
<comment type="subunit">
    <text evidence="4">Heterotetramer; composed of 2 small (MOCS2A) and 2 large (MOCS2B) subunits.</text>
</comment>
<dbReference type="Proteomes" id="UP001465755">
    <property type="component" value="Unassembled WGS sequence"/>
</dbReference>
<name>A0AAW1PPS8_9CHLO</name>
<evidence type="ECO:0000256" key="4">
    <source>
        <dbReference type="HAMAP-Rule" id="MF_03052"/>
    </source>
</evidence>
<dbReference type="InterPro" id="IPR003448">
    <property type="entry name" value="Mopterin_biosynth_MoaE"/>
</dbReference>
<dbReference type="Gene3D" id="3.90.1170.40">
    <property type="entry name" value="Molybdopterin biosynthesis MoaE subunit"/>
    <property type="match status" value="1"/>
</dbReference>
<dbReference type="PANTHER" id="PTHR23404">
    <property type="entry name" value="MOLYBDOPTERIN SYNTHASE RELATED"/>
    <property type="match status" value="1"/>
</dbReference>
<organism evidence="5 6">
    <name type="scientific">Symbiochloris irregularis</name>
    <dbReference type="NCBI Taxonomy" id="706552"/>
    <lineage>
        <taxon>Eukaryota</taxon>
        <taxon>Viridiplantae</taxon>
        <taxon>Chlorophyta</taxon>
        <taxon>core chlorophytes</taxon>
        <taxon>Trebouxiophyceae</taxon>
        <taxon>Trebouxiales</taxon>
        <taxon>Trebouxiaceae</taxon>
        <taxon>Symbiochloris</taxon>
    </lineage>
</organism>
<comment type="pathway">
    <text evidence="4">Cofactor biosynthesis; molybdopterin biosynthesis.</text>
</comment>
<dbReference type="CDD" id="cd00756">
    <property type="entry name" value="MoaE"/>
    <property type="match status" value="1"/>
</dbReference>
<keyword evidence="1 4" id="KW-0963">Cytoplasm</keyword>
<sequence>MSDKPQIWVQVTDQPLGLEELTRKVASDSAGAIATFSGVTRNSFKGKAVTKLEYEAYVPMAEKQLQEVCQRAGSQWQVQGLAVAHRTGTVLVGEASVVIAASSAHRKDALEACAWVIDELKATVPIWKREYFADGSVWKENAESRGLTPSSH</sequence>
<evidence type="ECO:0000313" key="6">
    <source>
        <dbReference type="Proteomes" id="UP001465755"/>
    </source>
</evidence>